<feature type="coiled-coil region" evidence="1">
    <location>
        <begin position="52"/>
        <end position="82"/>
    </location>
</feature>
<evidence type="ECO:0000256" key="2">
    <source>
        <dbReference type="SAM" id="MobiDB-lite"/>
    </source>
</evidence>
<organism evidence="3 4">
    <name type="scientific">Rhipicephalus microplus</name>
    <name type="common">Cattle tick</name>
    <name type="synonym">Boophilus microplus</name>
    <dbReference type="NCBI Taxonomy" id="6941"/>
    <lineage>
        <taxon>Eukaryota</taxon>
        <taxon>Metazoa</taxon>
        <taxon>Ecdysozoa</taxon>
        <taxon>Arthropoda</taxon>
        <taxon>Chelicerata</taxon>
        <taxon>Arachnida</taxon>
        <taxon>Acari</taxon>
        <taxon>Parasitiformes</taxon>
        <taxon>Ixodida</taxon>
        <taxon>Ixodoidea</taxon>
        <taxon>Ixodidae</taxon>
        <taxon>Rhipicephalinae</taxon>
        <taxon>Rhipicephalus</taxon>
        <taxon>Boophilus</taxon>
    </lineage>
</organism>
<dbReference type="EMBL" id="JABSTU010006191">
    <property type="protein sequence ID" value="KAH7934586.1"/>
    <property type="molecule type" value="Genomic_DNA"/>
</dbReference>
<name>A0A9J6CVC5_RHIMP</name>
<keyword evidence="4" id="KW-1185">Reference proteome</keyword>
<keyword evidence="1" id="KW-0175">Coiled coil</keyword>
<feature type="compositionally biased region" description="Acidic residues" evidence="2">
    <location>
        <begin position="200"/>
        <end position="215"/>
    </location>
</feature>
<evidence type="ECO:0000256" key="1">
    <source>
        <dbReference type="SAM" id="Coils"/>
    </source>
</evidence>
<gene>
    <name evidence="3" type="ORF">HPB51_029047</name>
</gene>
<dbReference type="VEuPathDB" id="VectorBase:LOC119186991"/>
<feature type="compositionally biased region" description="Acidic residues" evidence="2">
    <location>
        <begin position="294"/>
        <end position="312"/>
    </location>
</feature>
<feature type="compositionally biased region" description="Polar residues" evidence="2">
    <location>
        <begin position="124"/>
        <end position="138"/>
    </location>
</feature>
<feature type="compositionally biased region" description="Low complexity" evidence="2">
    <location>
        <begin position="284"/>
        <end position="293"/>
    </location>
</feature>
<comment type="caution">
    <text evidence="3">The sequence shown here is derived from an EMBL/GenBank/DDBJ whole genome shotgun (WGS) entry which is preliminary data.</text>
</comment>
<protein>
    <submittedName>
        <fullName evidence="3">Uncharacterized protein</fullName>
    </submittedName>
</protein>
<evidence type="ECO:0000313" key="4">
    <source>
        <dbReference type="Proteomes" id="UP000821866"/>
    </source>
</evidence>
<proteinExistence type="predicted"/>
<accession>A0A9J6CVC5</accession>
<sequence length="580" mass="63562">MVLPRSPPTLLPLRAVKDSGADAEELAECWELIQERMKRAQEVEERERLMFERETIRRKEEAESQERELERLRLQLKIAEAKGASDLGTENAEIQAGARVTMRDLLQPYKDSQEEGPILETDNVRSPSPENDEGASQVSDEEGGLEIVEDGNSSDGEQGEDESNGAKENDDGGDEAGDGDEAEGVEEEGEEEKPEVQPQVEEEESLQMNPQEEETGSLPVEDTPASPTEEDSSFMHDAPASPPAEESPSSPLEATPSPPAPVDGPASPTKDVIPGASPIESGEDSSAAVSSEEVPADEQSAEVSGEGEDGQENDEKGIADINEGDEEDTQDNASSPKEIESPEAEPEEEEGEELEDSSLAAGGPSDDIASPAPEESKGLKRQMMGVSSWATSLILKIYLLLKKKAFLKIPVMAWRIYRSLVAQMAWWTILKLLSGSRRSLGDKSQRTVNAQCIRSGRQSTRKKLVSIGSTGVNGGRTAIMRTVKKEPYHACIEVPEPASDSFPQRAKWDPNHIYIAVLLQVPFRFTSRFPFRFLARVTLRLPLRFRASRRFQASSQSHRGLPSTIFEPIGTTIARQSQQE</sequence>
<dbReference type="Proteomes" id="UP000821866">
    <property type="component" value="Unassembled WGS sequence"/>
</dbReference>
<reference evidence="3" key="2">
    <citation type="submission" date="2021-09" db="EMBL/GenBank/DDBJ databases">
        <authorList>
            <person name="Jia N."/>
            <person name="Wang J."/>
            <person name="Shi W."/>
            <person name="Du L."/>
            <person name="Sun Y."/>
            <person name="Zhan W."/>
            <person name="Jiang J."/>
            <person name="Wang Q."/>
            <person name="Zhang B."/>
            <person name="Ji P."/>
            <person name="Sakyi L.B."/>
            <person name="Cui X."/>
            <person name="Yuan T."/>
            <person name="Jiang B."/>
            <person name="Yang W."/>
            <person name="Lam T.T.-Y."/>
            <person name="Chang Q."/>
            <person name="Ding S."/>
            <person name="Wang X."/>
            <person name="Zhu J."/>
            <person name="Ruan X."/>
            <person name="Zhao L."/>
            <person name="Wei J."/>
            <person name="Que T."/>
            <person name="Du C."/>
            <person name="Cheng J."/>
            <person name="Dai P."/>
            <person name="Han X."/>
            <person name="Huang E."/>
            <person name="Gao Y."/>
            <person name="Liu J."/>
            <person name="Shao H."/>
            <person name="Ye R."/>
            <person name="Li L."/>
            <person name="Wei W."/>
            <person name="Wang X."/>
            <person name="Wang C."/>
            <person name="Huo Q."/>
            <person name="Li W."/>
            <person name="Guo W."/>
            <person name="Chen H."/>
            <person name="Chen S."/>
            <person name="Zhou L."/>
            <person name="Zhou L."/>
            <person name="Ni X."/>
            <person name="Tian J."/>
            <person name="Zhou Y."/>
            <person name="Sheng Y."/>
            <person name="Liu T."/>
            <person name="Pan Y."/>
            <person name="Xia L."/>
            <person name="Li J."/>
            <person name="Zhao F."/>
            <person name="Cao W."/>
        </authorList>
    </citation>
    <scope>NUCLEOTIDE SEQUENCE</scope>
    <source>
        <strain evidence="3">Rmic-2018</strain>
        <tissue evidence="3">Larvae</tissue>
    </source>
</reference>
<feature type="compositionally biased region" description="Acidic residues" evidence="2">
    <location>
        <begin position="171"/>
        <end position="193"/>
    </location>
</feature>
<dbReference type="AlphaFoldDB" id="A0A9J6CVC5"/>
<evidence type="ECO:0000313" key="3">
    <source>
        <dbReference type="EMBL" id="KAH7934586.1"/>
    </source>
</evidence>
<feature type="compositionally biased region" description="Acidic residues" evidence="2">
    <location>
        <begin position="341"/>
        <end position="356"/>
    </location>
</feature>
<feature type="region of interest" description="Disordered" evidence="2">
    <location>
        <begin position="105"/>
        <end position="379"/>
    </location>
</feature>
<reference evidence="3" key="1">
    <citation type="journal article" date="2020" name="Cell">
        <title>Large-Scale Comparative Analyses of Tick Genomes Elucidate Their Genetic Diversity and Vector Capacities.</title>
        <authorList>
            <consortium name="Tick Genome and Microbiome Consortium (TIGMIC)"/>
            <person name="Jia N."/>
            <person name="Wang J."/>
            <person name="Shi W."/>
            <person name="Du L."/>
            <person name="Sun Y."/>
            <person name="Zhan W."/>
            <person name="Jiang J.F."/>
            <person name="Wang Q."/>
            <person name="Zhang B."/>
            <person name="Ji P."/>
            <person name="Bell-Sakyi L."/>
            <person name="Cui X.M."/>
            <person name="Yuan T.T."/>
            <person name="Jiang B.G."/>
            <person name="Yang W.F."/>
            <person name="Lam T.T."/>
            <person name="Chang Q.C."/>
            <person name="Ding S.J."/>
            <person name="Wang X.J."/>
            <person name="Zhu J.G."/>
            <person name="Ruan X.D."/>
            <person name="Zhao L."/>
            <person name="Wei J.T."/>
            <person name="Ye R.Z."/>
            <person name="Que T.C."/>
            <person name="Du C.H."/>
            <person name="Zhou Y.H."/>
            <person name="Cheng J.X."/>
            <person name="Dai P.F."/>
            <person name="Guo W.B."/>
            <person name="Han X.H."/>
            <person name="Huang E.J."/>
            <person name="Li L.F."/>
            <person name="Wei W."/>
            <person name="Gao Y.C."/>
            <person name="Liu J.Z."/>
            <person name="Shao H.Z."/>
            <person name="Wang X."/>
            <person name="Wang C.C."/>
            <person name="Yang T.C."/>
            <person name="Huo Q.B."/>
            <person name="Li W."/>
            <person name="Chen H.Y."/>
            <person name="Chen S.E."/>
            <person name="Zhou L.G."/>
            <person name="Ni X.B."/>
            <person name="Tian J.H."/>
            <person name="Sheng Y."/>
            <person name="Liu T."/>
            <person name="Pan Y.S."/>
            <person name="Xia L.Y."/>
            <person name="Li J."/>
            <person name="Zhao F."/>
            <person name="Cao W.C."/>
        </authorList>
    </citation>
    <scope>NUCLEOTIDE SEQUENCE</scope>
    <source>
        <strain evidence="3">Rmic-2018</strain>
    </source>
</reference>
<feature type="compositionally biased region" description="Acidic residues" evidence="2">
    <location>
        <begin position="139"/>
        <end position="149"/>
    </location>
</feature>
<feature type="compositionally biased region" description="Low complexity" evidence="2">
    <location>
        <begin position="243"/>
        <end position="255"/>
    </location>
</feature>